<reference evidence="4" key="4">
    <citation type="submission" date="2021-02" db="EMBL/GenBank/DDBJ databases">
        <title>Aspergillus luchuensis mut. kawachii IFO 4304 genome sequence.</title>
        <authorList>
            <person name="Mori K."/>
            <person name="Kadooka C."/>
            <person name="Goto M."/>
            <person name="Futagami T."/>
        </authorList>
    </citation>
    <scope>NUCLEOTIDE SEQUENCE</scope>
    <source>
        <strain evidence="4">IFO 4308</strain>
    </source>
</reference>
<gene>
    <name evidence="4" type="ORF">AKAW2_20497S</name>
    <name evidence="5" type="ORF">RIB2604_02111320</name>
</gene>
<feature type="transmembrane region" description="Helical" evidence="2">
    <location>
        <begin position="44"/>
        <end position="68"/>
    </location>
</feature>
<keyword evidence="3" id="KW-0732">Signal</keyword>
<feature type="compositionally biased region" description="Polar residues" evidence="1">
    <location>
        <begin position="277"/>
        <end position="289"/>
    </location>
</feature>
<dbReference type="EMBL" id="AP024426">
    <property type="protein sequence ID" value="BCR95557.1"/>
    <property type="molecule type" value="Genomic_DNA"/>
</dbReference>
<keyword evidence="7" id="KW-1185">Reference proteome</keyword>
<reference evidence="6" key="2">
    <citation type="submission" date="2016-02" db="EMBL/GenBank/DDBJ databases">
        <title>Genome sequencing of Aspergillus luchuensis NBRC 4314.</title>
        <authorList>
            <person name="Yamada O."/>
        </authorList>
    </citation>
    <scope>NUCLEOTIDE SEQUENCE [LARGE SCALE GENOMIC DNA]</scope>
    <source>
        <strain evidence="6">RIB 2604</strain>
    </source>
</reference>
<sequence>MPYLLFFALLPRLITAGSVSKEQLNPVRRNSYPITPAVDESLLAIQIGGIVGAYVIFVAILLSLLLFVGRRLRRAVLSSNYSLHVEMMKPVKPPPSMDPSPVTPISVNLPSPGPRSFSRSWSSLGKGSRSHASGTTTSVATIDESVVATDRQRAQEDLEMLYAAVMEHDAQKEAAAAARGANQDSSDGDEAVAEAAAAAEKEIPSPDSIPTNPFTDRSSHVSSNNSPLSPRSSGRLSRISSLSLFNLKSQNQQQSSSSNSNSSKLRSPRPFPLRKLSISSPVASPSYQADQPPLTPRHYNPPPRPPAPPLPVATPAMTAQKQQQQPSLPQINTQPPPPLPTPRLEPPRAKERSPRGPVPPPLTLTTPTGSNTTHHGRSPSSSLPFRDAYPLQSAPATKLTVLERPMKQLNGPRTGMPTPYSPYMPFTPVTPLTPSSMITKRQRRRAEKESGLKVLNEDDLVRDDGDMWGY</sequence>
<accession>A0A146FQ49</accession>
<feature type="compositionally biased region" description="Polar residues" evidence="1">
    <location>
        <begin position="430"/>
        <end position="439"/>
    </location>
</feature>
<evidence type="ECO:0000313" key="5">
    <source>
        <dbReference type="EMBL" id="GAT27439.1"/>
    </source>
</evidence>
<evidence type="ECO:0000313" key="4">
    <source>
        <dbReference type="EMBL" id="BCR95557.1"/>
    </source>
</evidence>
<dbReference type="KEGG" id="aluc:AKAW2_20497S"/>
<keyword evidence="2" id="KW-0812">Transmembrane</keyword>
<feature type="compositionally biased region" description="Pro residues" evidence="1">
    <location>
        <begin position="293"/>
        <end position="312"/>
    </location>
</feature>
<feature type="compositionally biased region" description="Basic and acidic residues" evidence="1">
    <location>
        <begin position="345"/>
        <end position="354"/>
    </location>
</feature>
<dbReference type="GeneID" id="64956882"/>
<evidence type="ECO:0000313" key="7">
    <source>
        <dbReference type="Proteomes" id="UP000661280"/>
    </source>
</evidence>
<proteinExistence type="predicted"/>
<dbReference type="RefSeq" id="XP_041539323.1">
    <property type="nucleotide sequence ID" value="XM_041685217.1"/>
</dbReference>
<dbReference type="OrthoDB" id="4524805at2759"/>
<reference evidence="4" key="3">
    <citation type="submission" date="2021-01" db="EMBL/GenBank/DDBJ databases">
        <authorList>
            <consortium name="Aspergillus luchuensis mut. kawachii IFO 4304 genome sequencing consortium"/>
            <person name="Kazuki M."/>
            <person name="Futagami T."/>
        </authorList>
    </citation>
    <scope>NUCLEOTIDE SEQUENCE</scope>
    <source>
        <strain evidence="4">IFO 4308</strain>
    </source>
</reference>
<feature type="compositionally biased region" description="Pro residues" evidence="1">
    <location>
        <begin position="334"/>
        <end position="344"/>
    </location>
</feature>
<feature type="compositionally biased region" description="Low complexity" evidence="1">
    <location>
        <begin position="220"/>
        <end position="235"/>
    </location>
</feature>
<feature type="signal peptide" evidence="3">
    <location>
        <begin position="1"/>
        <end position="16"/>
    </location>
</feature>
<dbReference type="Proteomes" id="UP000075230">
    <property type="component" value="Unassembled WGS sequence"/>
</dbReference>
<feature type="region of interest" description="Disordered" evidence="1">
    <location>
        <begin position="248"/>
        <end position="470"/>
    </location>
</feature>
<evidence type="ECO:0000256" key="1">
    <source>
        <dbReference type="SAM" id="MobiDB-lite"/>
    </source>
</evidence>
<keyword evidence="2" id="KW-1133">Transmembrane helix</keyword>
<evidence type="ECO:0000256" key="3">
    <source>
        <dbReference type="SAM" id="SignalP"/>
    </source>
</evidence>
<evidence type="ECO:0000313" key="6">
    <source>
        <dbReference type="Proteomes" id="UP000075230"/>
    </source>
</evidence>
<feature type="compositionally biased region" description="Polar residues" evidence="1">
    <location>
        <begin position="117"/>
        <end position="137"/>
    </location>
</feature>
<feature type="compositionally biased region" description="Low complexity" evidence="1">
    <location>
        <begin position="320"/>
        <end position="333"/>
    </location>
</feature>
<feature type="region of interest" description="Disordered" evidence="1">
    <location>
        <begin position="174"/>
        <end position="235"/>
    </location>
</feature>
<dbReference type="EMBL" id="BCWF01000021">
    <property type="protein sequence ID" value="GAT27439.1"/>
    <property type="molecule type" value="Genomic_DNA"/>
</dbReference>
<feature type="compositionally biased region" description="Low complexity" evidence="1">
    <location>
        <begin position="363"/>
        <end position="373"/>
    </location>
</feature>
<feature type="compositionally biased region" description="Pro residues" evidence="1">
    <location>
        <begin position="92"/>
        <end position="102"/>
    </location>
</feature>
<protein>
    <submittedName>
        <fullName evidence="5">Uncharacterized protein</fullName>
    </submittedName>
</protein>
<feature type="region of interest" description="Disordered" evidence="1">
    <location>
        <begin position="92"/>
        <end position="137"/>
    </location>
</feature>
<dbReference type="Proteomes" id="UP000661280">
    <property type="component" value="Chromosome 2"/>
</dbReference>
<name>A0A146FQ49_ASPKA</name>
<feature type="chain" id="PRO_5042682550" evidence="3">
    <location>
        <begin position="17"/>
        <end position="470"/>
    </location>
</feature>
<dbReference type="AlphaFoldDB" id="A0A146FQ49"/>
<organism evidence="5 6">
    <name type="scientific">Aspergillus kawachii</name>
    <name type="common">White koji mold</name>
    <name type="synonym">Aspergillus awamori var. kawachi</name>
    <dbReference type="NCBI Taxonomy" id="1069201"/>
    <lineage>
        <taxon>Eukaryota</taxon>
        <taxon>Fungi</taxon>
        <taxon>Dikarya</taxon>
        <taxon>Ascomycota</taxon>
        <taxon>Pezizomycotina</taxon>
        <taxon>Eurotiomycetes</taxon>
        <taxon>Eurotiomycetidae</taxon>
        <taxon>Eurotiales</taxon>
        <taxon>Aspergillaceae</taxon>
        <taxon>Aspergillus</taxon>
        <taxon>Aspergillus subgen. Circumdati</taxon>
    </lineage>
</organism>
<feature type="compositionally biased region" description="Low complexity" evidence="1">
    <location>
        <begin position="248"/>
        <end position="265"/>
    </location>
</feature>
<reference evidence="5 6" key="1">
    <citation type="journal article" date="2016" name="DNA Res.">
        <title>Genome sequence of Aspergillus luchuensis NBRC 4314.</title>
        <authorList>
            <person name="Yamada O."/>
            <person name="Machida M."/>
            <person name="Hosoyama A."/>
            <person name="Goto M."/>
            <person name="Takahashi T."/>
            <person name="Futagami T."/>
            <person name="Yamagata Y."/>
            <person name="Takeuchi M."/>
            <person name="Kobayashi T."/>
            <person name="Koike H."/>
            <person name="Abe K."/>
            <person name="Asai K."/>
            <person name="Arita M."/>
            <person name="Fujita N."/>
            <person name="Fukuda K."/>
            <person name="Higa K."/>
            <person name="Horikawa H."/>
            <person name="Ishikawa T."/>
            <person name="Jinno K."/>
            <person name="Kato Y."/>
            <person name="Kirimura K."/>
            <person name="Mizutani O."/>
            <person name="Nakasone K."/>
            <person name="Sano M."/>
            <person name="Shiraishi Y."/>
            <person name="Tsukahara M."/>
            <person name="Gomi K."/>
        </authorList>
    </citation>
    <scope>NUCLEOTIDE SEQUENCE [LARGE SCALE GENOMIC DNA]</scope>
    <source>
        <strain evidence="5 6">RIB 2604</strain>
    </source>
</reference>
<dbReference type="VEuPathDB" id="FungiDB:ASPFODRAFT_121931"/>
<keyword evidence="2" id="KW-0472">Membrane</keyword>
<evidence type="ECO:0000256" key="2">
    <source>
        <dbReference type="SAM" id="Phobius"/>
    </source>
</evidence>